<accession>A0A370GTZ7</accession>
<sequence length="79" mass="9735">MNLVRCSYSRLNQIKGYFDEYPNSTVQFKRIKGYYFVYNVHWSTDDPPVDRSTLEKMEWLLNIELGFEKEYQKRKRFHS</sequence>
<proteinExistence type="predicted"/>
<evidence type="ECO:0000313" key="2">
    <source>
        <dbReference type="Proteomes" id="UP000255326"/>
    </source>
</evidence>
<keyword evidence="2" id="KW-1185">Reference proteome</keyword>
<dbReference type="Proteomes" id="UP000255326">
    <property type="component" value="Unassembled WGS sequence"/>
</dbReference>
<dbReference type="RefSeq" id="WP_114744282.1">
    <property type="nucleotide sequence ID" value="NZ_QQAY01000002.1"/>
</dbReference>
<dbReference type="EMBL" id="QQAY01000002">
    <property type="protein sequence ID" value="RDI45413.1"/>
    <property type="molecule type" value="Genomic_DNA"/>
</dbReference>
<organism evidence="1 2">
    <name type="scientific">Falsibacillus pallidus</name>
    <dbReference type="NCBI Taxonomy" id="493781"/>
    <lineage>
        <taxon>Bacteria</taxon>
        <taxon>Bacillati</taxon>
        <taxon>Bacillota</taxon>
        <taxon>Bacilli</taxon>
        <taxon>Bacillales</taxon>
        <taxon>Bacillaceae</taxon>
        <taxon>Falsibacillus</taxon>
    </lineage>
</organism>
<name>A0A370GTZ7_9BACI</name>
<evidence type="ECO:0000313" key="1">
    <source>
        <dbReference type="EMBL" id="RDI45413.1"/>
    </source>
</evidence>
<comment type="caution">
    <text evidence="1">The sequence shown here is derived from an EMBL/GenBank/DDBJ whole genome shotgun (WGS) entry which is preliminary data.</text>
</comment>
<gene>
    <name evidence="1" type="ORF">DFR59_10237</name>
</gene>
<protein>
    <submittedName>
        <fullName evidence="1">Uncharacterized protein</fullName>
    </submittedName>
</protein>
<reference evidence="1 2" key="1">
    <citation type="submission" date="2018-07" db="EMBL/GenBank/DDBJ databases">
        <title>Genomic Encyclopedia of Type Strains, Phase IV (KMG-IV): sequencing the most valuable type-strain genomes for metagenomic binning, comparative biology and taxonomic classification.</title>
        <authorList>
            <person name="Goeker M."/>
        </authorList>
    </citation>
    <scope>NUCLEOTIDE SEQUENCE [LARGE SCALE GENOMIC DNA]</scope>
    <source>
        <strain evidence="1 2">DSM 25281</strain>
    </source>
</reference>
<dbReference type="OrthoDB" id="2453421at2"/>
<dbReference type="AlphaFoldDB" id="A0A370GTZ7"/>